<dbReference type="Gene3D" id="1.10.10.10">
    <property type="entry name" value="Winged helix-like DNA-binding domain superfamily/Winged helix DNA-binding domain"/>
    <property type="match status" value="1"/>
</dbReference>
<keyword evidence="2" id="KW-0238">DNA-binding</keyword>
<dbReference type="Proteomes" id="UP000006794">
    <property type="component" value="Plasmid pHALXA01"/>
</dbReference>
<dbReference type="HOGENOM" id="CLU_1514568_0_0_2"/>
<dbReference type="OrthoDB" id="64432at2157"/>
<dbReference type="InterPro" id="IPR036388">
    <property type="entry name" value="WH-like_DNA-bd_sf"/>
</dbReference>
<dbReference type="GO" id="GO:0003677">
    <property type="term" value="F:DNA binding"/>
    <property type="evidence" value="ECO:0007669"/>
    <property type="project" value="UniProtKB-KW"/>
</dbReference>
<dbReference type="Pfam" id="PF03444">
    <property type="entry name" value="WHD_HrcA"/>
    <property type="match status" value="1"/>
</dbReference>
<dbReference type="GeneID" id="10795528"/>
<reference evidence="3" key="1">
    <citation type="journal article" date="2012" name="Stand. Genomic Sci.">
        <title>Complete genome sequence of Halopiger xanaduensis type strain (SH-6(T)).</title>
        <authorList>
            <person name="Anderson I."/>
            <person name="Tindall B.J."/>
            <person name="Rohde M."/>
            <person name="Lucas S."/>
            <person name="Han J."/>
            <person name="Lapidus A."/>
            <person name="Cheng J.F."/>
            <person name="Goodwin L."/>
            <person name="Pitluck S."/>
            <person name="Peters L."/>
            <person name="Pati A."/>
            <person name="Mikhailova N."/>
            <person name="Pagani I."/>
            <person name="Teshima H."/>
            <person name="Han C."/>
            <person name="Tapia R."/>
            <person name="Land M."/>
            <person name="Woyke T."/>
            <person name="Klenk H.P."/>
            <person name="Kyrpides N."/>
            <person name="Ivanova N."/>
        </authorList>
    </citation>
    <scope>NUCLEOTIDE SEQUENCE [LARGE SCALE GENOMIC DNA]</scope>
    <source>
        <strain evidence="3">DSM 18323 / JCM 14033 / SH-6</strain>
        <plasmid evidence="3">Plasmid pHALXA01</plasmid>
    </source>
</reference>
<geneLocation type="plasmid" evidence="2 3">
    <name>pHALXA01</name>
</geneLocation>
<dbReference type="RefSeq" id="WP_013875646.1">
    <property type="nucleotide sequence ID" value="NC_015658.1"/>
</dbReference>
<dbReference type="SUPFAM" id="SSF46785">
    <property type="entry name" value="Winged helix' DNA-binding domain"/>
    <property type="match status" value="1"/>
</dbReference>
<dbReference type="AlphaFoldDB" id="F8DD31"/>
<gene>
    <name evidence="2" type="ordered locus">Halxa_0315</name>
</gene>
<dbReference type="GO" id="GO:0006355">
    <property type="term" value="P:regulation of DNA-templated transcription"/>
    <property type="evidence" value="ECO:0007669"/>
    <property type="project" value="InterPro"/>
</dbReference>
<protein>
    <submittedName>
        <fullName evidence="2">Winged helix-turn-helix transcription repressor, HrcA DNA-binding domain protein</fullName>
    </submittedName>
</protein>
<proteinExistence type="predicted"/>
<evidence type="ECO:0000259" key="1">
    <source>
        <dbReference type="Pfam" id="PF03444"/>
    </source>
</evidence>
<feature type="domain" description="Winged helix-turn-helix transcription repressor HrcA DNA-binding" evidence="1">
    <location>
        <begin position="5"/>
        <end position="81"/>
    </location>
</feature>
<evidence type="ECO:0000313" key="2">
    <source>
        <dbReference type="EMBL" id="AEH38918.1"/>
    </source>
</evidence>
<organism evidence="2 3">
    <name type="scientific">Halopiger xanaduensis (strain DSM 18323 / JCM 14033 / SH-6)</name>
    <dbReference type="NCBI Taxonomy" id="797210"/>
    <lineage>
        <taxon>Archaea</taxon>
        <taxon>Methanobacteriati</taxon>
        <taxon>Methanobacteriota</taxon>
        <taxon>Stenosarchaea group</taxon>
        <taxon>Halobacteria</taxon>
        <taxon>Halobacteriales</taxon>
        <taxon>Natrialbaceae</taxon>
        <taxon>Halopiger</taxon>
    </lineage>
</organism>
<dbReference type="EMBL" id="CP002840">
    <property type="protein sequence ID" value="AEH38918.1"/>
    <property type="molecule type" value="Genomic_DNA"/>
</dbReference>
<dbReference type="InterPro" id="IPR036390">
    <property type="entry name" value="WH_DNA-bd_sf"/>
</dbReference>
<evidence type="ECO:0000313" key="3">
    <source>
        <dbReference type="Proteomes" id="UP000006794"/>
    </source>
</evidence>
<keyword evidence="3" id="KW-1185">Reference proteome</keyword>
<dbReference type="InterPro" id="IPR005104">
    <property type="entry name" value="WHTH_HrcA_DNA-bd"/>
</dbReference>
<sequence>MNQIDLTSRQRKTLMTLINEFQGADSPVTAKQLATTLDRDAGTLRNQMQALTSLGLVEGIPGPKGGYKPTASAYKALDRDQLDDAETVVLARNFDRIDATVDEIEFTNVHHPESCRARVRFQQSLRDLSEGDEIVIGPTPVSSLVLAGVVVAVDDSMNKVIIDIAKLEAPLRDDD</sequence>
<name>F8DD31_HALXS</name>
<dbReference type="KEGG" id="hxa:Halxa_0315"/>
<keyword evidence="2" id="KW-0614">Plasmid</keyword>
<accession>F8DD31</accession>